<dbReference type="AlphaFoldDB" id="A0A3D8PZM4"/>
<evidence type="ECO:0000256" key="8">
    <source>
        <dbReference type="SAM" id="MobiDB-lite"/>
    </source>
</evidence>
<evidence type="ECO:0000259" key="9">
    <source>
        <dbReference type="PROSITE" id="PS50928"/>
    </source>
</evidence>
<dbReference type="GO" id="GO:0005886">
    <property type="term" value="C:plasma membrane"/>
    <property type="evidence" value="ECO:0007669"/>
    <property type="project" value="UniProtKB-SubCell"/>
</dbReference>
<evidence type="ECO:0000256" key="5">
    <source>
        <dbReference type="ARBA" id="ARBA00022989"/>
    </source>
</evidence>
<feature type="domain" description="ABC transmembrane type-1" evidence="9">
    <location>
        <begin position="97"/>
        <end position="310"/>
    </location>
</feature>
<dbReference type="InterPro" id="IPR035906">
    <property type="entry name" value="MetI-like_sf"/>
</dbReference>
<dbReference type="Proteomes" id="UP000256520">
    <property type="component" value="Unassembled WGS sequence"/>
</dbReference>
<keyword evidence="11" id="KW-1185">Reference proteome</keyword>
<dbReference type="InterPro" id="IPR000515">
    <property type="entry name" value="MetI-like"/>
</dbReference>
<evidence type="ECO:0000256" key="6">
    <source>
        <dbReference type="ARBA" id="ARBA00023136"/>
    </source>
</evidence>
<comment type="subcellular location">
    <subcellularLocation>
        <location evidence="1 7">Cell membrane</location>
        <topology evidence="1 7">Multi-pass membrane protein</topology>
    </subcellularLocation>
</comment>
<keyword evidence="6 7" id="KW-0472">Membrane</keyword>
<dbReference type="InterPro" id="IPR051393">
    <property type="entry name" value="ABC_transporter_permease"/>
</dbReference>
<evidence type="ECO:0000313" key="11">
    <source>
        <dbReference type="Proteomes" id="UP000256520"/>
    </source>
</evidence>
<gene>
    <name evidence="10" type="ORF">CWR45_05310</name>
</gene>
<evidence type="ECO:0000256" key="1">
    <source>
        <dbReference type="ARBA" id="ARBA00004651"/>
    </source>
</evidence>
<keyword evidence="3" id="KW-1003">Cell membrane</keyword>
<evidence type="ECO:0000256" key="7">
    <source>
        <dbReference type="RuleBase" id="RU363032"/>
    </source>
</evidence>
<dbReference type="SUPFAM" id="SSF161098">
    <property type="entry name" value="MetI-like"/>
    <property type="match status" value="1"/>
</dbReference>
<organism evidence="10 11">
    <name type="scientific">Oceanobacillus chungangensis</name>
    <dbReference type="NCBI Taxonomy" id="1229152"/>
    <lineage>
        <taxon>Bacteria</taxon>
        <taxon>Bacillati</taxon>
        <taxon>Bacillota</taxon>
        <taxon>Bacilli</taxon>
        <taxon>Bacillales</taxon>
        <taxon>Bacillaceae</taxon>
        <taxon>Oceanobacillus</taxon>
    </lineage>
</organism>
<keyword evidence="5 7" id="KW-1133">Transmembrane helix</keyword>
<dbReference type="Pfam" id="PF00528">
    <property type="entry name" value="BPD_transp_1"/>
    <property type="match status" value="1"/>
</dbReference>
<keyword evidence="2 7" id="KW-0813">Transport</keyword>
<feature type="transmembrane region" description="Helical" evidence="7">
    <location>
        <begin position="96"/>
        <end position="122"/>
    </location>
</feature>
<feature type="transmembrane region" description="Helical" evidence="7">
    <location>
        <begin position="38"/>
        <end position="61"/>
    </location>
</feature>
<sequence length="321" mass="36585">MKENNSFASKDQLPRKKNANKRKLPFKQRIKREWDRNAIVYIFLIPALIHFLIFQIIPFAYSFVLTFLDWKIIGDSEFVGLKNWIQFFNDDLAWKAIWNTVLFSIYYILPTMALGLILALIINLKVKFTGFFKGIFFLPVVTSFVVIAGIWGWLFGGTKSGLINYLIGLIGIDTQLFLSDSSQALIVLAGLSIFKVAGSTMIYYFAGLQSIPRELYEAARIDGASPVKIFWRITFPLLKPIHFYVLIVTTIGSFQIFDSAYLLTGGGPNHSTTTIVYYLYQQGFAGLNLSYAAVLSYALFFIILIISLIQRKYLGKEDNIY</sequence>
<dbReference type="EMBL" id="PIOD01000005">
    <property type="protein sequence ID" value="RDW20801.1"/>
    <property type="molecule type" value="Genomic_DNA"/>
</dbReference>
<dbReference type="PANTHER" id="PTHR30193:SF37">
    <property type="entry name" value="INNER MEMBRANE ABC TRANSPORTER PERMEASE PROTEIN YCJO"/>
    <property type="match status" value="1"/>
</dbReference>
<accession>A0A3D8PZM4</accession>
<comment type="similarity">
    <text evidence="7">Belongs to the binding-protein-dependent transport system permease family.</text>
</comment>
<dbReference type="CDD" id="cd06261">
    <property type="entry name" value="TM_PBP2"/>
    <property type="match status" value="1"/>
</dbReference>
<evidence type="ECO:0000256" key="4">
    <source>
        <dbReference type="ARBA" id="ARBA00022692"/>
    </source>
</evidence>
<feature type="region of interest" description="Disordered" evidence="8">
    <location>
        <begin position="1"/>
        <end position="22"/>
    </location>
</feature>
<dbReference type="PANTHER" id="PTHR30193">
    <property type="entry name" value="ABC TRANSPORTER PERMEASE PROTEIN"/>
    <property type="match status" value="1"/>
</dbReference>
<evidence type="ECO:0000313" key="10">
    <source>
        <dbReference type="EMBL" id="RDW20801.1"/>
    </source>
</evidence>
<dbReference type="GO" id="GO:0055085">
    <property type="term" value="P:transmembrane transport"/>
    <property type="evidence" value="ECO:0007669"/>
    <property type="project" value="InterPro"/>
</dbReference>
<dbReference type="PROSITE" id="PS50928">
    <property type="entry name" value="ABC_TM1"/>
    <property type="match status" value="1"/>
</dbReference>
<proteinExistence type="inferred from homology"/>
<feature type="transmembrane region" description="Helical" evidence="7">
    <location>
        <begin position="185"/>
        <end position="206"/>
    </location>
</feature>
<dbReference type="Gene3D" id="1.10.3720.10">
    <property type="entry name" value="MetI-like"/>
    <property type="match status" value="1"/>
</dbReference>
<feature type="transmembrane region" description="Helical" evidence="7">
    <location>
        <begin position="134"/>
        <end position="156"/>
    </location>
</feature>
<comment type="caution">
    <text evidence="10">The sequence shown here is derived from an EMBL/GenBank/DDBJ whole genome shotgun (WGS) entry which is preliminary data.</text>
</comment>
<keyword evidence="4 7" id="KW-0812">Transmembrane</keyword>
<evidence type="ECO:0000256" key="3">
    <source>
        <dbReference type="ARBA" id="ARBA00022475"/>
    </source>
</evidence>
<feature type="transmembrane region" description="Helical" evidence="7">
    <location>
        <begin position="284"/>
        <end position="309"/>
    </location>
</feature>
<protein>
    <submittedName>
        <fullName evidence="10">Sugar ABC transporter permease</fullName>
    </submittedName>
</protein>
<dbReference type="OrthoDB" id="59172at2"/>
<reference evidence="11" key="1">
    <citation type="submission" date="2017-11" db="EMBL/GenBank/DDBJ databases">
        <authorList>
            <person name="Zhu W."/>
        </authorList>
    </citation>
    <scope>NUCLEOTIDE SEQUENCE [LARGE SCALE GENOMIC DNA]</scope>
    <source>
        <strain evidence="11">CAU 1051</strain>
    </source>
</reference>
<name>A0A3D8PZM4_9BACI</name>
<evidence type="ECO:0000256" key="2">
    <source>
        <dbReference type="ARBA" id="ARBA00022448"/>
    </source>
</evidence>